<comment type="caution">
    <text evidence="2">The sequence shown here is derived from an EMBL/GenBank/DDBJ whole genome shotgun (WGS) entry which is preliminary data.</text>
</comment>
<reference evidence="2" key="1">
    <citation type="submission" date="2023-11" db="EMBL/GenBank/DDBJ databases">
        <title>Genome assemblies of two species of porcelain crab, Petrolisthes cinctipes and Petrolisthes manimaculis (Anomura: Porcellanidae).</title>
        <authorList>
            <person name="Angst P."/>
        </authorList>
    </citation>
    <scope>NUCLEOTIDE SEQUENCE</scope>
    <source>
        <strain evidence="2">PB745_02</strain>
        <tissue evidence="2">Gill</tissue>
    </source>
</reference>
<accession>A0AAE1P297</accession>
<keyword evidence="3" id="KW-1185">Reference proteome</keyword>
<keyword evidence="1" id="KW-0472">Membrane</keyword>
<feature type="transmembrane region" description="Helical" evidence="1">
    <location>
        <begin position="71"/>
        <end position="88"/>
    </location>
</feature>
<keyword evidence="1" id="KW-0812">Transmembrane</keyword>
<feature type="transmembrane region" description="Helical" evidence="1">
    <location>
        <begin position="137"/>
        <end position="157"/>
    </location>
</feature>
<evidence type="ECO:0000313" key="3">
    <source>
        <dbReference type="Proteomes" id="UP001292094"/>
    </source>
</evidence>
<proteinExistence type="predicted"/>
<protein>
    <recommendedName>
        <fullName evidence="4">Protein YIPF3</fullName>
    </recommendedName>
</protein>
<evidence type="ECO:0000313" key="2">
    <source>
        <dbReference type="EMBL" id="KAK4300143.1"/>
    </source>
</evidence>
<feature type="transmembrane region" description="Helical" evidence="1">
    <location>
        <begin position="199"/>
        <end position="220"/>
    </location>
</feature>
<gene>
    <name evidence="2" type="ORF">Pmani_027631</name>
</gene>
<keyword evidence="1" id="KW-1133">Transmembrane helix</keyword>
<organism evidence="2 3">
    <name type="scientific">Petrolisthes manimaculis</name>
    <dbReference type="NCBI Taxonomy" id="1843537"/>
    <lineage>
        <taxon>Eukaryota</taxon>
        <taxon>Metazoa</taxon>
        <taxon>Ecdysozoa</taxon>
        <taxon>Arthropoda</taxon>
        <taxon>Crustacea</taxon>
        <taxon>Multicrustacea</taxon>
        <taxon>Malacostraca</taxon>
        <taxon>Eumalacostraca</taxon>
        <taxon>Eucarida</taxon>
        <taxon>Decapoda</taxon>
        <taxon>Pleocyemata</taxon>
        <taxon>Anomura</taxon>
        <taxon>Galatheoidea</taxon>
        <taxon>Porcellanidae</taxon>
        <taxon>Petrolisthes</taxon>
    </lineage>
</organism>
<evidence type="ECO:0000256" key="1">
    <source>
        <dbReference type="SAM" id="Phobius"/>
    </source>
</evidence>
<dbReference type="Proteomes" id="UP001292094">
    <property type="component" value="Unassembled WGS sequence"/>
</dbReference>
<name>A0AAE1P297_9EUCA</name>
<feature type="transmembrane region" description="Helical" evidence="1">
    <location>
        <begin position="108"/>
        <end position="130"/>
    </location>
</feature>
<feature type="transmembrane region" description="Helical" evidence="1">
    <location>
        <begin position="169"/>
        <end position="192"/>
    </location>
</feature>
<dbReference type="AlphaFoldDB" id="A0AAE1P297"/>
<sequence length="227" mass="25216">MAYRGHSSITIEKLDTHTDNLDDVHKSSSIWHNVGQLFSVSNCTLPHRLLTSLVPPLGFTNYRNVYTDLKVPVLLVTALTATLMYGLSSSPGHHSTTTLPLLLLLLTTIKYTLGYWLAFTALASVMGYLCSTRLTPIQLLSITGYSLTGHTLVLLIAELLHQEDNHTVFFILTTVFGGLATCRMMVVVLVCTPRPPHRLLLGSSLASIHLMHLVFIHFAFMRKKFVV</sequence>
<dbReference type="EMBL" id="JAWZYT010003107">
    <property type="protein sequence ID" value="KAK4300143.1"/>
    <property type="molecule type" value="Genomic_DNA"/>
</dbReference>
<evidence type="ECO:0008006" key="4">
    <source>
        <dbReference type="Google" id="ProtNLM"/>
    </source>
</evidence>